<keyword evidence="2" id="KW-1185">Reference proteome</keyword>
<reference evidence="1 2" key="1">
    <citation type="submission" date="2020-04" db="EMBL/GenBank/DDBJ databases">
        <title>Chromosome-level genome assembly of a cyprinid fish Onychostoma macrolepis by integration of Nanopore Sequencing, Bionano and Hi-C technology.</title>
        <authorList>
            <person name="Wang D."/>
        </authorList>
    </citation>
    <scope>NUCLEOTIDE SEQUENCE [LARGE SCALE GENOMIC DNA]</scope>
    <source>
        <strain evidence="1">SWU-2019</strain>
        <tissue evidence="1">Muscle</tissue>
    </source>
</reference>
<organism evidence="1 2">
    <name type="scientific">Onychostoma macrolepis</name>
    <dbReference type="NCBI Taxonomy" id="369639"/>
    <lineage>
        <taxon>Eukaryota</taxon>
        <taxon>Metazoa</taxon>
        <taxon>Chordata</taxon>
        <taxon>Craniata</taxon>
        <taxon>Vertebrata</taxon>
        <taxon>Euteleostomi</taxon>
        <taxon>Actinopterygii</taxon>
        <taxon>Neopterygii</taxon>
        <taxon>Teleostei</taxon>
        <taxon>Ostariophysi</taxon>
        <taxon>Cypriniformes</taxon>
        <taxon>Cyprinidae</taxon>
        <taxon>Acrossocheilinae</taxon>
        <taxon>Onychostoma</taxon>
    </lineage>
</organism>
<comment type="caution">
    <text evidence="1">The sequence shown here is derived from an EMBL/GenBank/DDBJ whole genome shotgun (WGS) entry which is preliminary data.</text>
</comment>
<dbReference type="EMBL" id="JAAMOB010000002">
    <property type="protein sequence ID" value="KAF4117394.1"/>
    <property type="molecule type" value="Genomic_DNA"/>
</dbReference>
<name>A0A7J6DF31_9TELE</name>
<protein>
    <submittedName>
        <fullName evidence="1">Uncharacterized protein</fullName>
    </submittedName>
</protein>
<dbReference type="AlphaFoldDB" id="A0A7J6DF31"/>
<evidence type="ECO:0000313" key="2">
    <source>
        <dbReference type="Proteomes" id="UP000579812"/>
    </source>
</evidence>
<gene>
    <name evidence="1" type="ORF">G5714_001947</name>
</gene>
<dbReference type="Proteomes" id="UP000579812">
    <property type="component" value="Unassembled WGS sequence"/>
</dbReference>
<proteinExistence type="predicted"/>
<accession>A0A7J6DF31</accession>
<evidence type="ECO:0000313" key="1">
    <source>
        <dbReference type="EMBL" id="KAF4117394.1"/>
    </source>
</evidence>
<sequence length="91" mass="10033">MRFSEPVGDELLFIVLPAQLDKSEAAGRTRNKVDPTGKVSEVLSQLFRICDTSGNINIHAAVNDVHDELLSSVLPPPICLRITPTFSRWGM</sequence>